<dbReference type="PANTHER" id="PTHR13822">
    <property type="entry name" value="ATP SYNTHASE DELTA/EPSILON CHAIN"/>
    <property type="match status" value="1"/>
</dbReference>
<comment type="similarity">
    <text evidence="3">Belongs to the ATPase epsilon chain family.</text>
</comment>
<keyword evidence="6" id="KW-0406">Ion transport</keyword>
<evidence type="ECO:0000313" key="12">
    <source>
        <dbReference type="Proteomes" id="UP001626536"/>
    </source>
</evidence>
<evidence type="ECO:0000256" key="3">
    <source>
        <dbReference type="ARBA" id="ARBA00005712"/>
    </source>
</evidence>
<organism evidence="11 12">
    <name type="scientific">Methylocapsa polymorpha</name>
    <dbReference type="NCBI Taxonomy" id="3080828"/>
    <lineage>
        <taxon>Bacteria</taxon>
        <taxon>Pseudomonadati</taxon>
        <taxon>Pseudomonadota</taxon>
        <taxon>Alphaproteobacteria</taxon>
        <taxon>Hyphomicrobiales</taxon>
        <taxon>Beijerinckiaceae</taxon>
        <taxon>Methylocapsa</taxon>
    </lineage>
</organism>
<dbReference type="InterPro" id="IPR036771">
    <property type="entry name" value="ATPsynth_dsu/esu_N"/>
</dbReference>
<comment type="function">
    <text evidence="1">Produces ATP from ADP in the presence of a proton gradient across the membrane.</text>
</comment>
<dbReference type="Gene3D" id="2.60.15.10">
    <property type="entry name" value="F0F1 ATP synthase delta/epsilon subunit, N-terminal"/>
    <property type="match status" value="1"/>
</dbReference>
<comment type="subcellular location">
    <subcellularLocation>
        <location evidence="2">Endomembrane system</location>
        <topology evidence="2">Peripheral membrane protein</topology>
    </subcellularLocation>
</comment>
<dbReference type="SUPFAM" id="SSF51344">
    <property type="entry name" value="Epsilon subunit of F1F0-ATP synthase N-terminal domain"/>
    <property type="match status" value="1"/>
</dbReference>
<evidence type="ECO:0000256" key="2">
    <source>
        <dbReference type="ARBA" id="ARBA00004184"/>
    </source>
</evidence>
<keyword evidence="5" id="KW-0375">Hydrogen ion transport</keyword>
<reference evidence="11 12" key="1">
    <citation type="submission" date="2023-10" db="EMBL/GenBank/DDBJ databases">
        <title>Novel methanotroph of the genus Methylocapsa from a subarctic wetland.</title>
        <authorList>
            <person name="Belova S.E."/>
            <person name="Oshkin I.Y."/>
            <person name="Miroshnikov K."/>
            <person name="Dedysh S.N."/>
        </authorList>
    </citation>
    <scope>NUCLEOTIDE SEQUENCE [LARGE SCALE GENOMIC DNA]</scope>
    <source>
        <strain evidence="11 12">RX1</strain>
    </source>
</reference>
<dbReference type="InterPro" id="IPR024037">
    <property type="entry name" value="Alt_ATP_synth_F1_esu"/>
</dbReference>
<dbReference type="RefSeq" id="WP_407340931.1">
    <property type="nucleotide sequence ID" value="NZ_CP136862.1"/>
</dbReference>
<evidence type="ECO:0000313" key="11">
    <source>
        <dbReference type="EMBL" id="WOJ91335.1"/>
    </source>
</evidence>
<dbReference type="PANTHER" id="PTHR13822:SF10">
    <property type="entry name" value="ATP SYNTHASE EPSILON CHAIN, CHLOROPLASTIC"/>
    <property type="match status" value="1"/>
</dbReference>
<keyword evidence="7" id="KW-0472">Membrane</keyword>
<dbReference type="Proteomes" id="UP001626536">
    <property type="component" value="Chromosome"/>
</dbReference>
<evidence type="ECO:0000256" key="4">
    <source>
        <dbReference type="ARBA" id="ARBA00022448"/>
    </source>
</evidence>
<dbReference type="Pfam" id="PF02823">
    <property type="entry name" value="ATP-synt_DE_N"/>
    <property type="match status" value="1"/>
</dbReference>
<keyword evidence="9" id="KW-0066">ATP synthesis</keyword>
<dbReference type="InterPro" id="IPR001469">
    <property type="entry name" value="ATP_synth_F1_dsu/esu"/>
</dbReference>
<keyword evidence="12" id="KW-1185">Reference proteome</keyword>
<sequence>MRLSISTPLAIVIDADDVSYLRAEDETGAFGVLPGHADFLTALAVSVVSWRNHKGAEHHVAVRGGMLEVRGGKAIDVATQEAVASDDLRHLETEVLATFRRGIEAERTARTDAQRLYLAAIRQIYRFLRSDRDPALPSGPAAAQIEDIEP</sequence>
<evidence type="ECO:0000256" key="5">
    <source>
        <dbReference type="ARBA" id="ARBA00022781"/>
    </source>
</evidence>
<feature type="domain" description="ATP synthase F1 complex delta/epsilon subunit N-terminal" evidence="10">
    <location>
        <begin position="1"/>
        <end position="80"/>
    </location>
</feature>
<dbReference type="CDD" id="cd12152">
    <property type="entry name" value="F1-ATPase_delta"/>
    <property type="match status" value="1"/>
</dbReference>
<proteinExistence type="inferred from homology"/>
<dbReference type="NCBIfam" id="NF009981">
    <property type="entry name" value="PRK13447.1"/>
    <property type="match status" value="1"/>
</dbReference>
<gene>
    <name evidence="11" type="ORF">RZS28_08800</name>
</gene>
<name>A0ABZ0HYA2_9HYPH</name>
<dbReference type="EMBL" id="CP136862">
    <property type="protein sequence ID" value="WOJ91335.1"/>
    <property type="molecule type" value="Genomic_DNA"/>
</dbReference>
<dbReference type="NCBIfam" id="TIGR03166">
    <property type="entry name" value="alt_F1F0_F1_eps"/>
    <property type="match status" value="1"/>
</dbReference>
<protein>
    <submittedName>
        <fullName evidence="11">F0F1 ATP synthase subunit epsilon</fullName>
    </submittedName>
</protein>
<evidence type="ECO:0000256" key="9">
    <source>
        <dbReference type="ARBA" id="ARBA00023310"/>
    </source>
</evidence>
<evidence type="ECO:0000256" key="8">
    <source>
        <dbReference type="ARBA" id="ARBA00023196"/>
    </source>
</evidence>
<keyword evidence="8" id="KW-0139">CF(1)</keyword>
<evidence type="ECO:0000256" key="6">
    <source>
        <dbReference type="ARBA" id="ARBA00023065"/>
    </source>
</evidence>
<evidence type="ECO:0000259" key="10">
    <source>
        <dbReference type="Pfam" id="PF02823"/>
    </source>
</evidence>
<keyword evidence="4" id="KW-0813">Transport</keyword>
<evidence type="ECO:0000256" key="1">
    <source>
        <dbReference type="ARBA" id="ARBA00003543"/>
    </source>
</evidence>
<accession>A0ABZ0HYA2</accession>
<dbReference type="InterPro" id="IPR020546">
    <property type="entry name" value="ATP_synth_F1_dsu/esu_N"/>
</dbReference>
<evidence type="ECO:0000256" key="7">
    <source>
        <dbReference type="ARBA" id="ARBA00023136"/>
    </source>
</evidence>